<proteinExistence type="predicted"/>
<protein>
    <submittedName>
        <fullName evidence="1">Uncharacterized protein</fullName>
    </submittedName>
</protein>
<accession>G3I0R4</accession>
<gene>
    <name evidence="1" type="ORF">I79_016953</name>
</gene>
<reference evidence="2" key="1">
    <citation type="journal article" date="2011" name="Nat. Biotechnol.">
        <title>The genomic sequence of the Chinese hamster ovary (CHO)-K1 cell line.</title>
        <authorList>
            <person name="Xu X."/>
            <person name="Nagarajan H."/>
            <person name="Lewis N.E."/>
            <person name="Pan S."/>
            <person name="Cai Z."/>
            <person name="Liu X."/>
            <person name="Chen W."/>
            <person name="Xie M."/>
            <person name="Wang W."/>
            <person name="Hammond S."/>
            <person name="Andersen M.R."/>
            <person name="Neff N."/>
            <person name="Passarelli B."/>
            <person name="Koh W."/>
            <person name="Fan H.C."/>
            <person name="Wang J."/>
            <person name="Gui Y."/>
            <person name="Lee K.H."/>
            <person name="Betenbaugh M.J."/>
            <person name="Quake S.R."/>
            <person name="Famili I."/>
            <person name="Palsson B.O."/>
            <person name="Wang J."/>
        </authorList>
    </citation>
    <scope>NUCLEOTIDE SEQUENCE [LARGE SCALE GENOMIC DNA]</scope>
    <source>
        <strain evidence="2">CHO K1 cell line</strain>
    </source>
</reference>
<dbReference type="InParanoid" id="G3I0R4"/>
<evidence type="ECO:0000313" key="1">
    <source>
        <dbReference type="EMBL" id="EGW07128.1"/>
    </source>
</evidence>
<name>G3I0R4_CRIGR</name>
<organism evidence="1 2">
    <name type="scientific">Cricetulus griseus</name>
    <name type="common">Chinese hamster</name>
    <name type="synonym">Cricetulus barabensis griseus</name>
    <dbReference type="NCBI Taxonomy" id="10029"/>
    <lineage>
        <taxon>Eukaryota</taxon>
        <taxon>Metazoa</taxon>
        <taxon>Chordata</taxon>
        <taxon>Craniata</taxon>
        <taxon>Vertebrata</taxon>
        <taxon>Euteleostomi</taxon>
        <taxon>Mammalia</taxon>
        <taxon>Eutheria</taxon>
        <taxon>Euarchontoglires</taxon>
        <taxon>Glires</taxon>
        <taxon>Rodentia</taxon>
        <taxon>Myomorpha</taxon>
        <taxon>Muroidea</taxon>
        <taxon>Cricetidae</taxon>
        <taxon>Cricetinae</taxon>
        <taxon>Cricetulus</taxon>
    </lineage>
</organism>
<evidence type="ECO:0000313" key="2">
    <source>
        <dbReference type="Proteomes" id="UP000001075"/>
    </source>
</evidence>
<dbReference type="Proteomes" id="UP000001075">
    <property type="component" value="Unassembled WGS sequence"/>
</dbReference>
<dbReference type="EMBL" id="JH001027">
    <property type="protein sequence ID" value="EGW07128.1"/>
    <property type="molecule type" value="Genomic_DNA"/>
</dbReference>
<dbReference type="AlphaFoldDB" id="G3I0R4"/>
<sequence length="108" mass="11516">MSWMGIKVGSDNSSTLEVYTGRLLFKTSLSCVDPCLCSLRGTASQNTLQGLQTLVSYQAGYLCSVNSGSSTHQFYLGTFSENEKSPFVHVGPGVEWVISLGSGPRGTV</sequence>